<keyword evidence="2 7" id="KW-0820">tRNA-binding</keyword>
<evidence type="ECO:0000313" key="12">
    <source>
        <dbReference type="Proteomes" id="UP000632195"/>
    </source>
</evidence>
<reference evidence="11" key="1">
    <citation type="journal article" date="2014" name="Int. J. Syst. Evol. Microbiol.">
        <title>Complete genome sequence of Corynebacterium casei LMG S-19264T (=DSM 44701T), isolated from a smear-ripened cheese.</title>
        <authorList>
            <consortium name="US DOE Joint Genome Institute (JGI-PGF)"/>
            <person name="Walter F."/>
            <person name="Albersmeier A."/>
            <person name="Kalinowski J."/>
            <person name="Ruckert C."/>
        </authorList>
    </citation>
    <scope>NUCLEOTIDE SEQUENCE</scope>
    <source>
        <strain evidence="11">JCM 13583</strain>
    </source>
</reference>
<evidence type="ECO:0000256" key="5">
    <source>
        <dbReference type="ARBA" id="ARBA00022980"/>
    </source>
</evidence>
<keyword evidence="5 7" id="KW-0689">Ribosomal protein</keyword>
<protein>
    <recommendedName>
        <fullName evidence="7">Large ribosomal subunit protein uL5</fullName>
    </recommendedName>
</protein>
<name>A0AA37BRI2_9ARCH</name>
<organism evidence="11 12">
    <name type="scientific">Thermogymnomonas acidicola</name>
    <dbReference type="NCBI Taxonomy" id="399579"/>
    <lineage>
        <taxon>Archaea</taxon>
        <taxon>Methanobacteriati</taxon>
        <taxon>Thermoplasmatota</taxon>
        <taxon>Thermoplasmata</taxon>
        <taxon>Thermoplasmatales</taxon>
        <taxon>Thermogymnomonas</taxon>
    </lineage>
</organism>
<accession>A0AA37BRI2</accession>
<dbReference type="GO" id="GO:1990904">
    <property type="term" value="C:ribonucleoprotein complex"/>
    <property type="evidence" value="ECO:0007669"/>
    <property type="project" value="UniProtKB-KW"/>
</dbReference>
<evidence type="ECO:0000256" key="1">
    <source>
        <dbReference type="ARBA" id="ARBA00008553"/>
    </source>
</evidence>
<dbReference type="InterPro" id="IPR031309">
    <property type="entry name" value="Ribosomal_uL5_C"/>
</dbReference>
<dbReference type="EMBL" id="BMNY01000001">
    <property type="protein sequence ID" value="GGM72054.1"/>
    <property type="molecule type" value="Genomic_DNA"/>
</dbReference>
<sequence>MSNPMQEIVIDKVVVNIGVGQAGDRLNKAARVVEMLTNRKPVFTTAKRTVRDFNVRKGLQIGVKVTLRKNDAVEFLKKALYAKGYKIPHYSFDRQGNAYFGIADYTDFKGMKYDPEIGIFGMDIAVVLKRRGGYRLERRRVNRKHLPSKIRVTREESMEFLEKNFNVQVVR</sequence>
<evidence type="ECO:0000259" key="10">
    <source>
        <dbReference type="Pfam" id="PF00673"/>
    </source>
</evidence>
<dbReference type="Gene3D" id="3.30.1440.10">
    <property type="match status" value="1"/>
</dbReference>
<keyword evidence="3 7" id="KW-0699">rRNA-binding</keyword>
<dbReference type="PIRSF" id="PIRSF002161">
    <property type="entry name" value="Ribosomal_L5"/>
    <property type="match status" value="1"/>
</dbReference>
<dbReference type="InterPro" id="IPR002132">
    <property type="entry name" value="Ribosomal_uL5"/>
</dbReference>
<evidence type="ECO:0000313" key="11">
    <source>
        <dbReference type="EMBL" id="GGM72054.1"/>
    </source>
</evidence>
<evidence type="ECO:0000256" key="3">
    <source>
        <dbReference type="ARBA" id="ARBA00022730"/>
    </source>
</evidence>
<evidence type="ECO:0000256" key="8">
    <source>
        <dbReference type="RuleBase" id="RU003930"/>
    </source>
</evidence>
<keyword evidence="4 7" id="KW-0694">RNA-binding</keyword>
<keyword evidence="12" id="KW-1185">Reference proteome</keyword>
<evidence type="ECO:0000256" key="2">
    <source>
        <dbReference type="ARBA" id="ARBA00022555"/>
    </source>
</evidence>
<dbReference type="InterPro" id="IPR031310">
    <property type="entry name" value="Ribosomal_uL5_N"/>
</dbReference>
<dbReference type="NCBIfam" id="NF003258">
    <property type="entry name" value="PRK04219.1"/>
    <property type="match status" value="1"/>
</dbReference>
<dbReference type="InterPro" id="IPR057266">
    <property type="entry name" value="Ribosomal_uL5_euk/arc-type"/>
</dbReference>
<dbReference type="Pfam" id="PF00673">
    <property type="entry name" value="Ribosomal_L5_C"/>
    <property type="match status" value="1"/>
</dbReference>
<comment type="function">
    <text evidence="7">This is 1 of the proteins that bind and probably mediate the attachment of the 5S RNA into the large ribosomal subunit, where it forms part of the central protuberance. In the 70S ribosome it contacts protein S13 of the 30S subunit (bridge B1b), connecting the 2 subunits; this bridge is implicated in subunit movement. May contact the P site tRNA; the 5S rRNA and some of its associated proteins might help stabilize positioning of ribosome-bound tRNAs.</text>
</comment>
<gene>
    <name evidence="7" type="primary">rpl5</name>
    <name evidence="11" type="ORF">GCM10007108_07720</name>
</gene>
<dbReference type="GO" id="GO:0005840">
    <property type="term" value="C:ribosome"/>
    <property type="evidence" value="ECO:0007669"/>
    <property type="project" value="UniProtKB-KW"/>
</dbReference>
<dbReference type="Proteomes" id="UP000632195">
    <property type="component" value="Unassembled WGS sequence"/>
</dbReference>
<comment type="caution">
    <text evidence="11">The sequence shown here is derived from an EMBL/GenBank/DDBJ whole genome shotgun (WGS) entry which is preliminary data.</text>
</comment>
<evidence type="ECO:0000259" key="9">
    <source>
        <dbReference type="Pfam" id="PF00281"/>
    </source>
</evidence>
<dbReference type="SUPFAM" id="SSF55282">
    <property type="entry name" value="RL5-like"/>
    <property type="match status" value="1"/>
</dbReference>
<dbReference type="InterPro" id="IPR022803">
    <property type="entry name" value="Ribosomal_uL5_dom_sf"/>
</dbReference>
<evidence type="ECO:0000256" key="7">
    <source>
        <dbReference type="HAMAP-Rule" id="MF_01333"/>
    </source>
</evidence>
<comment type="subunit">
    <text evidence="7">Part of the 50S ribosomal subunit; contacts the 5S rRNA and probably tRNA. Forms a bridge to the 30S subunit in the 70S ribosome.</text>
</comment>
<dbReference type="AlphaFoldDB" id="A0AA37BRI2"/>
<evidence type="ECO:0000256" key="4">
    <source>
        <dbReference type="ARBA" id="ARBA00022884"/>
    </source>
</evidence>
<dbReference type="PANTHER" id="PTHR11994">
    <property type="entry name" value="60S RIBOSOMAL PROTEIN L11-RELATED"/>
    <property type="match status" value="1"/>
</dbReference>
<dbReference type="GO" id="GO:0006412">
    <property type="term" value="P:translation"/>
    <property type="evidence" value="ECO:0007669"/>
    <property type="project" value="UniProtKB-UniRule"/>
</dbReference>
<proteinExistence type="inferred from homology"/>
<dbReference type="FunFam" id="3.30.1440.10:FF:000002">
    <property type="entry name" value="60S ribosomal protein L11"/>
    <property type="match status" value="1"/>
</dbReference>
<evidence type="ECO:0000256" key="6">
    <source>
        <dbReference type="ARBA" id="ARBA00023274"/>
    </source>
</evidence>
<comment type="similarity">
    <text evidence="1 7 8">Belongs to the universal ribosomal protein uL5 family.</text>
</comment>
<dbReference type="GO" id="GO:0000049">
    <property type="term" value="F:tRNA binding"/>
    <property type="evidence" value="ECO:0007669"/>
    <property type="project" value="UniProtKB-UniRule"/>
</dbReference>
<dbReference type="HAMAP" id="MF_01333_A">
    <property type="entry name" value="Ribosomal_uL5_A"/>
    <property type="match status" value="1"/>
</dbReference>
<feature type="domain" description="Large ribosomal subunit protein uL5 C-terminal" evidence="10">
    <location>
        <begin position="60"/>
        <end position="158"/>
    </location>
</feature>
<dbReference type="GO" id="GO:0019843">
    <property type="term" value="F:rRNA binding"/>
    <property type="evidence" value="ECO:0007669"/>
    <property type="project" value="UniProtKB-UniRule"/>
</dbReference>
<dbReference type="GO" id="GO:0003735">
    <property type="term" value="F:structural constituent of ribosome"/>
    <property type="evidence" value="ECO:0007669"/>
    <property type="project" value="InterPro"/>
</dbReference>
<reference evidence="11" key="2">
    <citation type="submission" date="2022-09" db="EMBL/GenBank/DDBJ databases">
        <authorList>
            <person name="Sun Q."/>
            <person name="Ohkuma M."/>
        </authorList>
    </citation>
    <scope>NUCLEOTIDE SEQUENCE</scope>
    <source>
        <strain evidence="11">JCM 13583</strain>
    </source>
</reference>
<keyword evidence="6 7" id="KW-0687">Ribonucleoprotein</keyword>
<dbReference type="InterPro" id="IPR022804">
    <property type="entry name" value="Ribosomal_uL5_arc"/>
</dbReference>
<dbReference type="Pfam" id="PF00281">
    <property type="entry name" value="Ribosomal_L5"/>
    <property type="match status" value="1"/>
</dbReference>
<feature type="domain" description="Large ribosomal subunit protein uL5 N-terminal" evidence="9">
    <location>
        <begin position="3"/>
        <end position="56"/>
    </location>
</feature>